<organism evidence="8 9">
    <name type="scientific">Arthrobacter mobilis</name>
    <dbReference type="NCBI Taxonomy" id="2724944"/>
    <lineage>
        <taxon>Bacteria</taxon>
        <taxon>Bacillati</taxon>
        <taxon>Actinomycetota</taxon>
        <taxon>Actinomycetes</taxon>
        <taxon>Micrococcales</taxon>
        <taxon>Micrococcaceae</taxon>
        <taxon>Arthrobacter</taxon>
    </lineage>
</organism>
<dbReference type="InterPro" id="IPR016215">
    <property type="entry name" value="NTA_MOA"/>
</dbReference>
<evidence type="ECO:0000256" key="1">
    <source>
        <dbReference type="ARBA" id="ARBA00022630"/>
    </source>
</evidence>
<feature type="binding site" evidence="6">
    <location>
        <position position="99"/>
    </location>
    <ligand>
        <name>FMN</name>
        <dbReference type="ChEBI" id="CHEBI:58210"/>
    </ligand>
</feature>
<dbReference type="EMBL" id="JAAZSQ010000004">
    <property type="protein sequence ID" value="NKX54220.1"/>
    <property type="molecule type" value="Genomic_DNA"/>
</dbReference>
<dbReference type="InterPro" id="IPR051260">
    <property type="entry name" value="Diverse_substr_monoxygenases"/>
</dbReference>
<keyword evidence="4" id="KW-0503">Monooxygenase</keyword>
<accession>A0A7X6K444</accession>
<dbReference type="Gene3D" id="3.20.20.30">
    <property type="entry name" value="Luciferase-like domain"/>
    <property type="match status" value="1"/>
</dbReference>
<name>A0A7X6K444_9MICC</name>
<dbReference type="Proteomes" id="UP000544090">
    <property type="component" value="Unassembled WGS sequence"/>
</dbReference>
<dbReference type="SUPFAM" id="SSF51679">
    <property type="entry name" value="Bacterial luciferase-like"/>
    <property type="match status" value="1"/>
</dbReference>
<gene>
    <name evidence="8" type="ORF">HGG74_06615</name>
</gene>
<protein>
    <submittedName>
        <fullName evidence="8">LLM class flavin-dependent oxidoreductase</fullName>
    </submittedName>
</protein>
<evidence type="ECO:0000256" key="5">
    <source>
        <dbReference type="ARBA" id="ARBA00033748"/>
    </source>
</evidence>
<keyword evidence="3" id="KW-0560">Oxidoreductase</keyword>
<dbReference type="AlphaFoldDB" id="A0A7X6K444"/>
<dbReference type="GO" id="GO:0004497">
    <property type="term" value="F:monooxygenase activity"/>
    <property type="evidence" value="ECO:0007669"/>
    <property type="project" value="UniProtKB-KW"/>
</dbReference>
<dbReference type="RefSeq" id="WP_168485562.1">
    <property type="nucleotide sequence ID" value="NZ_JAAZSQ010000004.1"/>
</dbReference>
<sequence length="450" mass="49777">MSLKPKKHMVLTTFMLPAGYHKDSWRMDGSRSEELANLEFVADLTVMAEKAKLDAVFFGDIVHANTVMRGDIKMNGFYEPMTVLAALAARTRNIGLIGTVSTSFSEPYNVARQMCGLDHMSGGRAGWNIVTSSDGFQNFGMKEAPDPATRYRRATEFVNVVQRLWDSWEDGAVINDKQSGWYVDAGKIHPINHKGEFFEVAGPINMPRSPQGRPVLVQAGSSGPGMELGSSVADGIYTAQPFKEPSVQFYARFKQMAADKGRNPDEVKIIPGILPILGDTEKEALQLANELANHVHLENGRIQVGADLKMDLGELDYDERIPAEWFSDDPRLGSRYQIYRKKSVELGMTLRELIVDLARSTGHQWMAGTPGQVADRMVDWFESKACDGFNLNSPFNPGGFQLICDKLVPELQDRGYFREEYEGTTLRDNLGLPRPAAVAEAAGADYAAVG</sequence>
<dbReference type="PANTHER" id="PTHR30011">
    <property type="entry name" value="ALKANESULFONATE MONOOXYGENASE-RELATED"/>
    <property type="match status" value="1"/>
</dbReference>
<evidence type="ECO:0000259" key="7">
    <source>
        <dbReference type="Pfam" id="PF00296"/>
    </source>
</evidence>
<comment type="caution">
    <text evidence="8">The sequence shown here is derived from an EMBL/GenBank/DDBJ whole genome shotgun (WGS) entry which is preliminary data.</text>
</comment>
<dbReference type="InterPro" id="IPR036661">
    <property type="entry name" value="Luciferase-like_sf"/>
</dbReference>
<dbReference type="Pfam" id="PF00296">
    <property type="entry name" value="Bac_luciferase"/>
    <property type="match status" value="1"/>
</dbReference>
<dbReference type="NCBIfam" id="TIGR03860">
    <property type="entry name" value="FMN_nitrolo"/>
    <property type="match status" value="1"/>
</dbReference>
<feature type="domain" description="Luciferase-like" evidence="7">
    <location>
        <begin position="30"/>
        <end position="382"/>
    </location>
</feature>
<feature type="binding site" evidence="6">
    <location>
        <position position="222"/>
    </location>
    <ligand>
        <name>FMN</name>
        <dbReference type="ChEBI" id="CHEBI:58210"/>
    </ligand>
</feature>
<reference evidence="8 9" key="1">
    <citation type="submission" date="2020-04" db="EMBL/GenBank/DDBJ databases">
        <title>Arthrobacter sp. nov.</title>
        <authorList>
            <person name="Liu S."/>
        </authorList>
    </citation>
    <scope>NUCLEOTIDE SEQUENCE [LARGE SCALE GENOMIC DNA]</scope>
    <source>
        <strain evidence="8 9">E918</strain>
    </source>
</reference>
<dbReference type="GO" id="GO:0016705">
    <property type="term" value="F:oxidoreductase activity, acting on paired donors, with incorporation or reduction of molecular oxygen"/>
    <property type="evidence" value="ECO:0007669"/>
    <property type="project" value="InterPro"/>
</dbReference>
<evidence type="ECO:0000256" key="4">
    <source>
        <dbReference type="ARBA" id="ARBA00023033"/>
    </source>
</evidence>
<evidence type="ECO:0000256" key="3">
    <source>
        <dbReference type="ARBA" id="ARBA00023002"/>
    </source>
</evidence>
<dbReference type="PANTHER" id="PTHR30011:SF16">
    <property type="entry name" value="C2H2 FINGER DOMAIN TRANSCRIPTION FACTOR (EUROFUNG)-RELATED"/>
    <property type="match status" value="1"/>
</dbReference>
<evidence type="ECO:0000313" key="9">
    <source>
        <dbReference type="Proteomes" id="UP000544090"/>
    </source>
</evidence>
<keyword evidence="2 6" id="KW-0288">FMN</keyword>
<proteinExistence type="inferred from homology"/>
<dbReference type="PIRSF" id="PIRSF000337">
    <property type="entry name" value="NTA_MOA"/>
    <property type="match status" value="1"/>
</dbReference>
<dbReference type="InterPro" id="IPR011251">
    <property type="entry name" value="Luciferase-like_dom"/>
</dbReference>
<comment type="similarity">
    <text evidence="5">Belongs to the NtaA/SnaA/DszA monooxygenase family.</text>
</comment>
<keyword evidence="9" id="KW-1185">Reference proteome</keyword>
<feature type="binding site" evidence="6">
    <location>
        <position position="60"/>
    </location>
    <ligand>
        <name>FMN</name>
        <dbReference type="ChEBI" id="CHEBI:58210"/>
    </ligand>
</feature>
<keyword evidence="1 6" id="KW-0285">Flavoprotein</keyword>
<dbReference type="CDD" id="cd01095">
    <property type="entry name" value="Nitrilotriacetate_monoxgenase"/>
    <property type="match status" value="1"/>
</dbReference>
<evidence type="ECO:0000256" key="2">
    <source>
        <dbReference type="ARBA" id="ARBA00022643"/>
    </source>
</evidence>
<feature type="binding site" evidence="6">
    <location>
        <position position="151"/>
    </location>
    <ligand>
        <name>FMN</name>
        <dbReference type="ChEBI" id="CHEBI:58210"/>
    </ligand>
</feature>
<evidence type="ECO:0000256" key="6">
    <source>
        <dbReference type="PIRSR" id="PIRSR000337-1"/>
    </source>
</evidence>
<evidence type="ECO:0000313" key="8">
    <source>
        <dbReference type="EMBL" id="NKX54220.1"/>
    </source>
</evidence>
<feature type="binding site" evidence="6">
    <location>
        <position position="221"/>
    </location>
    <ligand>
        <name>FMN</name>
        <dbReference type="ChEBI" id="CHEBI:58210"/>
    </ligand>
</feature>